<accession>A0A974S6G4</accession>
<dbReference type="EMBL" id="CP068242">
    <property type="protein sequence ID" value="QQV79692.1"/>
    <property type="molecule type" value="Genomic_DNA"/>
</dbReference>
<gene>
    <name evidence="1" type="ORF">JG559_06810</name>
</gene>
<sequence length="64" mass="7663">MLKEKDQSGPVEKRRLFMIELQRSSSFKKRLAGSLRQYSKTNPQWVEELMKRISVESFSTTRRQ</sequence>
<evidence type="ECO:0000313" key="1">
    <source>
        <dbReference type="EMBL" id="QQV79692.1"/>
    </source>
</evidence>
<protein>
    <submittedName>
        <fullName evidence="1">Uncharacterized protein</fullName>
    </submittedName>
</protein>
<dbReference type="AlphaFoldDB" id="A0A974S6G4"/>
<reference evidence="1" key="1">
    <citation type="submission" date="2021-01" db="EMBL/GenBank/DDBJ databases">
        <title>Enterococcus.</title>
        <authorList>
            <person name="Du X."/>
            <person name="Wang N."/>
        </authorList>
    </citation>
    <scope>NUCLEOTIDE SEQUENCE [LARGE SCALE GENOMIC DNA]</scope>
    <source>
        <strain evidence="1">T90-2</strain>
    </source>
</reference>
<proteinExistence type="predicted"/>
<name>A0A974S6G4_ENTFL</name>
<organism evidence="1">
    <name type="scientific">Enterococcus faecalis</name>
    <name type="common">Streptococcus faecalis</name>
    <dbReference type="NCBI Taxonomy" id="1351"/>
    <lineage>
        <taxon>Bacteria</taxon>
        <taxon>Bacillati</taxon>
        <taxon>Bacillota</taxon>
        <taxon>Bacilli</taxon>
        <taxon>Lactobacillales</taxon>
        <taxon>Enterococcaceae</taxon>
        <taxon>Enterococcus</taxon>
    </lineage>
</organism>